<evidence type="ECO:0000313" key="3">
    <source>
        <dbReference type="EMBL" id="KAJ8542873.1"/>
    </source>
</evidence>
<dbReference type="GO" id="GO:0000390">
    <property type="term" value="P:spliceosomal complex disassembly"/>
    <property type="evidence" value="ECO:0007669"/>
    <property type="project" value="TreeGrafter"/>
</dbReference>
<evidence type="ECO:0000256" key="1">
    <source>
        <dbReference type="ARBA" id="ARBA00012552"/>
    </source>
</evidence>
<dbReference type="OrthoDB" id="10253254at2759"/>
<dbReference type="PANTHER" id="PTHR18934">
    <property type="entry name" value="ATP-DEPENDENT RNA HELICASE"/>
    <property type="match status" value="1"/>
</dbReference>
<comment type="catalytic activity">
    <reaction evidence="2">
        <text>ATP + H2O = ADP + phosphate + H(+)</text>
        <dbReference type="Rhea" id="RHEA:13065"/>
        <dbReference type="ChEBI" id="CHEBI:15377"/>
        <dbReference type="ChEBI" id="CHEBI:15378"/>
        <dbReference type="ChEBI" id="CHEBI:30616"/>
        <dbReference type="ChEBI" id="CHEBI:43474"/>
        <dbReference type="ChEBI" id="CHEBI:456216"/>
        <dbReference type="EC" id="3.6.4.13"/>
    </reaction>
</comment>
<name>A0A9Q1LUG1_9SOLA</name>
<dbReference type="EMBL" id="JAJAGQ010000014">
    <property type="protein sequence ID" value="KAJ8542873.1"/>
    <property type="molecule type" value="Genomic_DNA"/>
</dbReference>
<proteinExistence type="predicted"/>
<dbReference type="SUPFAM" id="SSF52540">
    <property type="entry name" value="P-loop containing nucleoside triphosphate hydrolases"/>
    <property type="match status" value="1"/>
</dbReference>
<dbReference type="GO" id="GO:0071013">
    <property type="term" value="C:catalytic step 2 spliceosome"/>
    <property type="evidence" value="ECO:0007669"/>
    <property type="project" value="TreeGrafter"/>
</dbReference>
<dbReference type="GO" id="GO:0003724">
    <property type="term" value="F:RNA helicase activity"/>
    <property type="evidence" value="ECO:0007669"/>
    <property type="project" value="UniProtKB-EC"/>
</dbReference>
<evidence type="ECO:0000313" key="4">
    <source>
        <dbReference type="Proteomes" id="UP001152561"/>
    </source>
</evidence>
<reference evidence="4" key="1">
    <citation type="journal article" date="2023" name="Proc. Natl. Acad. Sci. U.S.A.">
        <title>Genomic and structural basis for evolution of tropane alkaloid biosynthesis.</title>
        <authorList>
            <person name="Wanga Y.-J."/>
            <person name="Taina T."/>
            <person name="Yua J.-Y."/>
            <person name="Lia J."/>
            <person name="Xua B."/>
            <person name="Chenc J."/>
            <person name="D'Auriad J.C."/>
            <person name="Huanga J.-P."/>
            <person name="Huanga S.-X."/>
        </authorList>
    </citation>
    <scope>NUCLEOTIDE SEQUENCE [LARGE SCALE GENOMIC DNA]</scope>
    <source>
        <strain evidence="4">cv. KIB-2019</strain>
    </source>
</reference>
<dbReference type="PANTHER" id="PTHR18934:SF85">
    <property type="entry name" value="ATP-DEPENDENT RNA HELICASE DHX8"/>
    <property type="match status" value="1"/>
</dbReference>
<dbReference type="AlphaFoldDB" id="A0A9Q1LUG1"/>
<comment type="caution">
    <text evidence="3">The sequence shown here is derived from an EMBL/GenBank/DDBJ whole genome shotgun (WGS) entry which is preliminary data.</text>
</comment>
<dbReference type="Proteomes" id="UP001152561">
    <property type="component" value="Unassembled WGS sequence"/>
</dbReference>
<organism evidence="3 4">
    <name type="scientific">Anisodus acutangulus</name>
    <dbReference type="NCBI Taxonomy" id="402998"/>
    <lineage>
        <taxon>Eukaryota</taxon>
        <taxon>Viridiplantae</taxon>
        <taxon>Streptophyta</taxon>
        <taxon>Embryophyta</taxon>
        <taxon>Tracheophyta</taxon>
        <taxon>Spermatophyta</taxon>
        <taxon>Magnoliopsida</taxon>
        <taxon>eudicotyledons</taxon>
        <taxon>Gunneridae</taxon>
        <taxon>Pentapetalae</taxon>
        <taxon>asterids</taxon>
        <taxon>lamiids</taxon>
        <taxon>Solanales</taxon>
        <taxon>Solanaceae</taxon>
        <taxon>Solanoideae</taxon>
        <taxon>Hyoscyameae</taxon>
        <taxon>Anisodus</taxon>
    </lineage>
</organism>
<gene>
    <name evidence="3" type="ORF">K7X08_005396</name>
</gene>
<evidence type="ECO:0000256" key="2">
    <source>
        <dbReference type="ARBA" id="ARBA00047984"/>
    </source>
</evidence>
<dbReference type="InterPro" id="IPR027417">
    <property type="entry name" value="P-loop_NTPase"/>
</dbReference>
<sequence>MSLAKRVAEKFGCRLVEEYSVIILDEGHKRTMHTGVLFGLLKHLKKRRPDLRLIVTSATLDAVKFCWLFV</sequence>
<accession>A0A9Q1LUG1</accession>
<dbReference type="GO" id="GO:0003723">
    <property type="term" value="F:RNA binding"/>
    <property type="evidence" value="ECO:0007669"/>
    <property type="project" value="TreeGrafter"/>
</dbReference>
<dbReference type="Gene3D" id="3.40.50.300">
    <property type="entry name" value="P-loop containing nucleotide triphosphate hydrolases"/>
    <property type="match status" value="1"/>
</dbReference>
<protein>
    <recommendedName>
        <fullName evidence="1">RNA helicase</fullName>
        <ecNumber evidence="1">3.6.4.13</ecNumber>
    </recommendedName>
</protein>
<dbReference type="EC" id="3.6.4.13" evidence="1"/>
<keyword evidence="4" id="KW-1185">Reference proteome</keyword>